<feature type="region of interest" description="Disordered" evidence="1">
    <location>
        <begin position="89"/>
        <end position="115"/>
    </location>
</feature>
<accession>A0AB33VG32</accession>
<reference evidence="2 3" key="1">
    <citation type="journal article" date="2006" name="Mol. Plant Microbe Interact.">
        <title>Identification of open reading frames unique to a select agent: Ralstonia solanacearum race 3 biovar 2.</title>
        <authorList>
            <person name="Gabriel D.W."/>
            <person name="Allen C."/>
            <person name="Schell M."/>
            <person name="Denny T.P."/>
            <person name="Greenberg J.T."/>
            <person name="Duan Y.P."/>
            <person name="Flores-Cruz Z."/>
            <person name="Huang Q."/>
            <person name="Clifford J.M."/>
            <person name="Presting G."/>
            <person name="Gonzalez E.T."/>
            <person name="Reddy J."/>
            <person name="Elphinstone J."/>
            <person name="Swanson J."/>
            <person name="Yao J."/>
            <person name="Mulholland V."/>
            <person name="Liu L."/>
            <person name="Farmerie W."/>
            <person name="Patnaikuni M."/>
            <person name="Balogh B."/>
            <person name="Norman D."/>
            <person name="Alvarez A."/>
            <person name="Castillo J.A."/>
            <person name="Jones J."/>
            <person name="Saddler G."/>
            <person name="Walunas T."/>
            <person name="Zhukov A."/>
            <person name="Mikhailova N."/>
        </authorList>
    </citation>
    <scope>NUCLEOTIDE SEQUENCE [LARGE SCALE GENOMIC DNA]</scope>
    <source>
        <strain evidence="2 3">UW551</strain>
    </source>
</reference>
<gene>
    <name evidence="2" type="ORF">RRSL_03586</name>
</gene>
<dbReference type="AlphaFoldDB" id="A0AB33VG32"/>
<dbReference type="Proteomes" id="UP000005933">
    <property type="component" value="Unassembled WGS sequence"/>
</dbReference>
<evidence type="ECO:0000313" key="2">
    <source>
        <dbReference type="EMBL" id="EAP73757.1"/>
    </source>
</evidence>
<sequence length="115" mass="12868">MSVRVRPRAPRISRKAKPVLGFLLFWRESGVTATGRRVTVNEAGRRRLPGRTPPGTGQRAQRYRQRSALEPELSESLETKAWLAGMQTKLDTPARRPHRPAVPPGRQPPIEAITA</sequence>
<organism evidence="2 3">
    <name type="scientific">Ralstonia solanacearum (strain UW551)</name>
    <dbReference type="NCBI Taxonomy" id="342110"/>
    <lineage>
        <taxon>Bacteria</taxon>
        <taxon>Pseudomonadati</taxon>
        <taxon>Pseudomonadota</taxon>
        <taxon>Betaproteobacteria</taxon>
        <taxon>Burkholderiales</taxon>
        <taxon>Burkholderiaceae</taxon>
        <taxon>Ralstonia</taxon>
        <taxon>Ralstonia solanacearum species complex</taxon>
    </lineage>
</organism>
<dbReference type="EMBL" id="AAKL01000010">
    <property type="protein sequence ID" value="EAP73757.1"/>
    <property type="molecule type" value="Genomic_DNA"/>
</dbReference>
<evidence type="ECO:0000256" key="1">
    <source>
        <dbReference type="SAM" id="MobiDB-lite"/>
    </source>
</evidence>
<evidence type="ECO:0000313" key="3">
    <source>
        <dbReference type="Proteomes" id="UP000005933"/>
    </source>
</evidence>
<name>A0AB33VG32_RALSU</name>
<comment type="caution">
    <text evidence="2">The sequence shown here is derived from an EMBL/GenBank/DDBJ whole genome shotgun (WGS) entry which is preliminary data.</text>
</comment>
<feature type="region of interest" description="Disordered" evidence="1">
    <location>
        <begin position="43"/>
        <end position="71"/>
    </location>
</feature>
<proteinExistence type="predicted"/>
<protein>
    <submittedName>
        <fullName evidence="2">Uncharacterized protein</fullName>
    </submittedName>
</protein>